<reference evidence="1" key="1">
    <citation type="journal article" date="2014" name="Front. Microbiol.">
        <title>High frequency of phylogenetically diverse reductive dehalogenase-homologous genes in deep subseafloor sedimentary metagenomes.</title>
        <authorList>
            <person name="Kawai M."/>
            <person name="Futagami T."/>
            <person name="Toyoda A."/>
            <person name="Takaki Y."/>
            <person name="Nishi S."/>
            <person name="Hori S."/>
            <person name="Arai W."/>
            <person name="Tsubouchi T."/>
            <person name="Morono Y."/>
            <person name="Uchiyama I."/>
            <person name="Ito T."/>
            <person name="Fujiyama A."/>
            <person name="Inagaki F."/>
            <person name="Takami H."/>
        </authorList>
    </citation>
    <scope>NUCLEOTIDE SEQUENCE</scope>
    <source>
        <strain evidence="1">Expedition CK06-06</strain>
    </source>
</reference>
<accession>X1UUQ4</accession>
<name>X1UUQ4_9ZZZZ</name>
<evidence type="ECO:0000313" key="1">
    <source>
        <dbReference type="EMBL" id="GAI96074.1"/>
    </source>
</evidence>
<organism evidence="1">
    <name type="scientific">marine sediment metagenome</name>
    <dbReference type="NCBI Taxonomy" id="412755"/>
    <lineage>
        <taxon>unclassified sequences</taxon>
        <taxon>metagenomes</taxon>
        <taxon>ecological metagenomes</taxon>
    </lineage>
</organism>
<protein>
    <submittedName>
        <fullName evidence="1">Uncharacterized protein</fullName>
    </submittedName>
</protein>
<feature type="non-terminal residue" evidence="1">
    <location>
        <position position="1"/>
    </location>
</feature>
<sequence length="42" mass="4770">RAKIPRNGRAIMLRLSILTIHKAPTKGRIKGKFLTETKIRKG</sequence>
<comment type="caution">
    <text evidence="1">The sequence shown here is derived from an EMBL/GenBank/DDBJ whole genome shotgun (WGS) entry which is preliminary data.</text>
</comment>
<gene>
    <name evidence="1" type="ORF">S12H4_27263</name>
</gene>
<proteinExistence type="predicted"/>
<dbReference type="EMBL" id="BARW01015550">
    <property type="protein sequence ID" value="GAI96074.1"/>
    <property type="molecule type" value="Genomic_DNA"/>
</dbReference>
<dbReference type="AlphaFoldDB" id="X1UUQ4"/>